<dbReference type="InterPro" id="IPR029063">
    <property type="entry name" value="SAM-dependent_MTases_sf"/>
</dbReference>
<feature type="domain" description="Methyltransferase" evidence="1">
    <location>
        <begin position="62"/>
        <end position="172"/>
    </location>
</feature>
<dbReference type="PANTHER" id="PTHR42912">
    <property type="entry name" value="METHYLTRANSFERASE"/>
    <property type="match status" value="1"/>
</dbReference>
<dbReference type="Gene3D" id="3.40.50.150">
    <property type="entry name" value="Vaccinia Virus protein VP39"/>
    <property type="match status" value="1"/>
</dbReference>
<dbReference type="InterPro" id="IPR050508">
    <property type="entry name" value="Methyltransf_Superfamily"/>
</dbReference>
<proteinExistence type="predicted"/>
<reference evidence="2" key="1">
    <citation type="submission" date="2018-05" db="EMBL/GenBank/DDBJ databases">
        <authorList>
            <person name="Lanie J.A."/>
            <person name="Ng W.-L."/>
            <person name="Kazmierczak K.M."/>
            <person name="Andrzejewski T.M."/>
            <person name="Davidsen T.M."/>
            <person name="Wayne K.J."/>
            <person name="Tettelin H."/>
            <person name="Glass J.I."/>
            <person name="Rusch D."/>
            <person name="Podicherti R."/>
            <person name="Tsui H.-C.T."/>
            <person name="Winkler M.E."/>
        </authorList>
    </citation>
    <scope>NUCLEOTIDE SEQUENCE</scope>
</reference>
<dbReference type="PANTHER" id="PTHR42912:SF80">
    <property type="entry name" value="METHYLTRANSFERASE DOMAIN-CONTAINING PROTEIN"/>
    <property type="match status" value="1"/>
</dbReference>
<dbReference type="GO" id="GO:0008168">
    <property type="term" value="F:methyltransferase activity"/>
    <property type="evidence" value="ECO:0007669"/>
    <property type="project" value="TreeGrafter"/>
</dbReference>
<evidence type="ECO:0000313" key="2">
    <source>
        <dbReference type="EMBL" id="SVC62169.1"/>
    </source>
</evidence>
<gene>
    <name evidence="2" type="ORF">METZ01_LOCUS315023</name>
</gene>
<dbReference type="Pfam" id="PF13847">
    <property type="entry name" value="Methyltransf_31"/>
    <property type="match status" value="1"/>
</dbReference>
<dbReference type="InterPro" id="IPR025714">
    <property type="entry name" value="Methyltranfer_dom"/>
</dbReference>
<dbReference type="CDD" id="cd02440">
    <property type="entry name" value="AdoMet_MTases"/>
    <property type="match status" value="1"/>
</dbReference>
<organism evidence="2">
    <name type="scientific">marine metagenome</name>
    <dbReference type="NCBI Taxonomy" id="408172"/>
    <lineage>
        <taxon>unclassified sequences</taxon>
        <taxon>metagenomes</taxon>
        <taxon>ecological metagenomes</taxon>
    </lineage>
</organism>
<sequence>MKLSFACCSIEYCSNKSHILDAKVPQDEIGELYDGKAWFYDVWAYLTESNARKRALELAEIQDGQSILEVAVGTGLMFNEIVKRNSHGQNVGIDISEGMLSRAETRLSKQNSENYSLSIGSAFDLKMEDASVDMLVNNYMFDLVPFNQMDKIIGEFKRVLKHDGKLILINMTKSESFGGSLYENVYRLSPRILGGCRGVQMTDLLTRHGIKVEVREYVQQMFFPSEVILAVN</sequence>
<name>A0A382NLU8_9ZZZZ</name>
<accession>A0A382NLU8</accession>
<evidence type="ECO:0000259" key="1">
    <source>
        <dbReference type="Pfam" id="PF13847"/>
    </source>
</evidence>
<protein>
    <recommendedName>
        <fullName evidence="1">Methyltransferase domain-containing protein</fullName>
    </recommendedName>
</protein>
<dbReference type="SUPFAM" id="SSF53335">
    <property type="entry name" value="S-adenosyl-L-methionine-dependent methyltransferases"/>
    <property type="match status" value="1"/>
</dbReference>
<dbReference type="EMBL" id="UINC01101394">
    <property type="protein sequence ID" value="SVC62169.1"/>
    <property type="molecule type" value="Genomic_DNA"/>
</dbReference>
<dbReference type="AlphaFoldDB" id="A0A382NLU8"/>